<dbReference type="Gene3D" id="3.40.190.10">
    <property type="entry name" value="Periplasmic binding protein-like II"/>
    <property type="match status" value="2"/>
</dbReference>
<evidence type="ECO:0000313" key="2">
    <source>
        <dbReference type="Proteomes" id="UP000280417"/>
    </source>
</evidence>
<protein>
    <recommendedName>
        <fullName evidence="3">TAXI family TRAP transporter solute-binding subunit</fullName>
    </recommendedName>
</protein>
<name>A0A662D406_UNCAE</name>
<dbReference type="PANTHER" id="PTHR42941">
    <property type="entry name" value="SLL1037 PROTEIN"/>
    <property type="match status" value="1"/>
</dbReference>
<dbReference type="Proteomes" id="UP000280417">
    <property type="component" value="Unassembled WGS sequence"/>
</dbReference>
<dbReference type="PANTHER" id="PTHR42941:SF1">
    <property type="entry name" value="SLL1037 PROTEIN"/>
    <property type="match status" value="1"/>
</dbReference>
<dbReference type="Pfam" id="PF16868">
    <property type="entry name" value="NMT1_3"/>
    <property type="match status" value="1"/>
</dbReference>
<dbReference type="AlphaFoldDB" id="A0A662D406"/>
<dbReference type="EMBL" id="QMQA01000339">
    <property type="protein sequence ID" value="RLE10014.1"/>
    <property type="molecule type" value="Genomic_DNA"/>
</dbReference>
<evidence type="ECO:0008006" key="3">
    <source>
        <dbReference type="Google" id="ProtNLM"/>
    </source>
</evidence>
<proteinExistence type="predicted"/>
<organism evidence="1 2">
    <name type="scientific">Aerophobetes bacterium</name>
    <dbReference type="NCBI Taxonomy" id="2030807"/>
    <lineage>
        <taxon>Bacteria</taxon>
        <taxon>Candidatus Aerophobota</taxon>
    </lineage>
</organism>
<dbReference type="SUPFAM" id="SSF53850">
    <property type="entry name" value="Periplasmic binding protein-like II"/>
    <property type="match status" value="1"/>
</dbReference>
<dbReference type="NCBIfam" id="TIGR02122">
    <property type="entry name" value="TRAP_TAXI"/>
    <property type="match status" value="1"/>
</dbReference>
<sequence>MKRRNLSKGGLEMFARRKIGSWVILFALVLALMVGGLCLDKGYAALKEPVHLRFASFAIGGSWYIYASAIAKLVRPNLPEGSTIDVLPYQGGIGNPLLLKRGKAEIALSFLPCSKWAYDGLSPYKEPIKELRALVGGLNRPHRVGVLIRKASGIESLRQVVEQKLPVRIVTAQVGATGQAVAMQVLHAYGITREKLKSWGGSLEHVRMPVAMSRIKDGFADIIIHNVGYKEPRFSELCLRVPIKFMEISKEMRQKLAEKYGYMTGLYFKAGEFKGIKQDIPAIGYPTGVITTKELPDEVAYIITKSICENPKDLGNAHASLKVFDPKTAWKPEKNGIPLHPGAIEYYKDKGWMPE</sequence>
<dbReference type="InterPro" id="IPR011852">
    <property type="entry name" value="TRAP_TAXI"/>
</dbReference>
<evidence type="ECO:0000313" key="1">
    <source>
        <dbReference type="EMBL" id="RLE10014.1"/>
    </source>
</evidence>
<accession>A0A662D406</accession>
<comment type="caution">
    <text evidence="1">The sequence shown here is derived from an EMBL/GenBank/DDBJ whole genome shotgun (WGS) entry which is preliminary data.</text>
</comment>
<reference evidence="1 2" key="1">
    <citation type="submission" date="2018-06" db="EMBL/GenBank/DDBJ databases">
        <title>Extensive metabolic versatility and redundancy in microbially diverse, dynamic hydrothermal sediments.</title>
        <authorList>
            <person name="Dombrowski N."/>
            <person name="Teske A."/>
            <person name="Baker B.J."/>
        </authorList>
    </citation>
    <scope>NUCLEOTIDE SEQUENCE [LARGE SCALE GENOMIC DNA]</scope>
    <source>
        <strain evidence="1">B3_G15</strain>
    </source>
</reference>
<gene>
    <name evidence="1" type="ORF">DRJ04_09490</name>
</gene>